<dbReference type="EMBL" id="MCFL01000002">
    <property type="protein sequence ID" value="ORZ41025.1"/>
    <property type="molecule type" value="Genomic_DNA"/>
</dbReference>
<dbReference type="CDD" id="cd22976">
    <property type="entry name" value="DD_EFCAB10"/>
    <property type="match status" value="1"/>
</dbReference>
<dbReference type="PROSITE" id="PS50222">
    <property type="entry name" value="EF_HAND_2"/>
    <property type="match status" value="1"/>
</dbReference>
<protein>
    <recommendedName>
        <fullName evidence="1">EF-hand domain-containing protein</fullName>
    </recommendedName>
</protein>
<dbReference type="Proteomes" id="UP000193411">
    <property type="component" value="Unassembled WGS sequence"/>
</dbReference>
<feature type="domain" description="EF-hand" evidence="1">
    <location>
        <begin position="75"/>
        <end position="110"/>
    </location>
</feature>
<gene>
    <name evidence="2" type="ORF">BCR44DRAFT_1104160</name>
</gene>
<reference evidence="2 3" key="1">
    <citation type="submission" date="2016-07" db="EMBL/GenBank/DDBJ databases">
        <title>Pervasive Adenine N6-methylation of Active Genes in Fungi.</title>
        <authorList>
            <consortium name="DOE Joint Genome Institute"/>
            <person name="Mondo S.J."/>
            <person name="Dannebaum R.O."/>
            <person name="Kuo R.C."/>
            <person name="Labutti K."/>
            <person name="Haridas S."/>
            <person name="Kuo A."/>
            <person name="Salamov A."/>
            <person name="Ahrendt S.R."/>
            <person name="Lipzen A."/>
            <person name="Sullivan W."/>
            <person name="Andreopoulos W.B."/>
            <person name="Clum A."/>
            <person name="Lindquist E."/>
            <person name="Daum C."/>
            <person name="Ramamoorthy G.K."/>
            <person name="Gryganskyi A."/>
            <person name="Culley D."/>
            <person name="Magnuson J.K."/>
            <person name="James T.Y."/>
            <person name="O'Malley M.A."/>
            <person name="Stajich J.E."/>
            <person name="Spatafora J.W."/>
            <person name="Visel A."/>
            <person name="Grigoriev I.V."/>
        </authorList>
    </citation>
    <scope>NUCLEOTIDE SEQUENCE [LARGE SCALE GENOMIC DNA]</scope>
    <source>
        <strain evidence="2 3">PL171</strain>
    </source>
</reference>
<dbReference type="InterPro" id="IPR049760">
    <property type="entry name" value="DD_EFCAB10"/>
</dbReference>
<dbReference type="GO" id="GO:0005509">
    <property type="term" value="F:calcium ion binding"/>
    <property type="evidence" value="ECO:0007669"/>
    <property type="project" value="InterPro"/>
</dbReference>
<dbReference type="PANTHER" id="PTHR21847:SF1">
    <property type="entry name" value="EF-HAND CALCIUM-BINDING DOMAIN-CONTAINING PROTEIN 10"/>
    <property type="match status" value="1"/>
</dbReference>
<evidence type="ECO:0000313" key="3">
    <source>
        <dbReference type="Proteomes" id="UP000193411"/>
    </source>
</evidence>
<comment type="caution">
    <text evidence="2">The sequence shown here is derived from an EMBL/GenBank/DDBJ whole genome shotgun (WGS) entry which is preliminary data.</text>
</comment>
<dbReference type="InterPro" id="IPR056587">
    <property type="entry name" value="EF_EFCAB10_C"/>
</dbReference>
<evidence type="ECO:0000259" key="1">
    <source>
        <dbReference type="PROSITE" id="PS50222"/>
    </source>
</evidence>
<dbReference type="STRING" id="765915.A0A1Y2I2E9"/>
<dbReference type="OrthoDB" id="10260455at2759"/>
<dbReference type="InterPro" id="IPR002048">
    <property type="entry name" value="EF_hand_dom"/>
</dbReference>
<organism evidence="2 3">
    <name type="scientific">Catenaria anguillulae PL171</name>
    <dbReference type="NCBI Taxonomy" id="765915"/>
    <lineage>
        <taxon>Eukaryota</taxon>
        <taxon>Fungi</taxon>
        <taxon>Fungi incertae sedis</taxon>
        <taxon>Blastocladiomycota</taxon>
        <taxon>Blastocladiomycetes</taxon>
        <taxon>Blastocladiales</taxon>
        <taxon>Catenariaceae</taxon>
        <taxon>Catenaria</taxon>
    </lineage>
</organism>
<dbReference type="PANTHER" id="PTHR21847">
    <property type="entry name" value="EF-HAND CALCIUM-BINDING DOMAIN-CONTAINING PROTEIN 10"/>
    <property type="match status" value="1"/>
</dbReference>
<proteinExistence type="predicted"/>
<accession>A0A1Y2I2E9</accession>
<name>A0A1Y2I2E9_9FUNG</name>
<keyword evidence="3" id="KW-1185">Reference proteome</keyword>
<dbReference type="InterPro" id="IPR039879">
    <property type="entry name" value="EFC10"/>
</dbReference>
<dbReference type="SUPFAM" id="SSF47391">
    <property type="entry name" value="Dimerization-anchoring domain of cAMP-dependent PK regulatory subunit"/>
    <property type="match status" value="1"/>
</dbReference>
<sequence length="139" mass="15615">MQSTPKRPIPDSVAEQMRAAQEYLDKHRILPVMHRLVELLVYHQPENPRQFMAEQLRKLAVARSGGSKDGALAHLSRPDLVNVFKIYDAAGKGMINAAQYAEAMAYLGLSATARKGKPLVSMDEFVLDAYVQSWFRNTN</sequence>
<dbReference type="AlphaFoldDB" id="A0A1Y2I2E9"/>
<dbReference type="Pfam" id="PF24548">
    <property type="entry name" value="EF_EFCAB10_C"/>
    <property type="match status" value="1"/>
</dbReference>
<dbReference type="Gene3D" id="1.20.890.10">
    <property type="entry name" value="cAMP-dependent protein kinase regulatory subunit, dimerization-anchoring domain"/>
    <property type="match status" value="1"/>
</dbReference>
<evidence type="ECO:0000313" key="2">
    <source>
        <dbReference type="EMBL" id="ORZ41025.1"/>
    </source>
</evidence>